<dbReference type="SUPFAM" id="SSF50494">
    <property type="entry name" value="Trypsin-like serine proteases"/>
    <property type="match status" value="1"/>
</dbReference>
<evidence type="ECO:0000256" key="3">
    <source>
        <dbReference type="ARBA" id="ARBA00022801"/>
    </source>
</evidence>
<dbReference type="InterPro" id="IPR043504">
    <property type="entry name" value="Peptidase_S1_PA_chymotrypsin"/>
</dbReference>
<keyword evidence="4 10" id="KW-0720">Serine protease</keyword>
<dbReference type="PROSITE" id="PS50240">
    <property type="entry name" value="TRYPSIN_DOM"/>
    <property type="match status" value="1"/>
</dbReference>
<dbReference type="GO" id="GO:0007586">
    <property type="term" value="P:digestion"/>
    <property type="evidence" value="ECO:0007669"/>
    <property type="project" value="UniProtKB-KW"/>
</dbReference>
<dbReference type="PRINTS" id="PR00722">
    <property type="entry name" value="CHYMOTRYPSIN"/>
</dbReference>
<dbReference type="PANTHER" id="PTHR24276:SF97">
    <property type="entry name" value="GH13245P2-RELATED"/>
    <property type="match status" value="1"/>
</dbReference>
<evidence type="ECO:0000256" key="10">
    <source>
        <dbReference type="RuleBase" id="RU363034"/>
    </source>
</evidence>
<dbReference type="EMBL" id="JF777269">
    <property type="protein sequence ID" value="AEU11614.1"/>
    <property type="molecule type" value="mRNA"/>
</dbReference>
<accession>D9HQ40</accession>
<dbReference type="EMBL" id="HM023795">
    <property type="protein sequence ID" value="ADJ58528.1"/>
    <property type="molecule type" value="mRNA"/>
</dbReference>
<comment type="similarity">
    <text evidence="7">Belongs to the peptidase S1 family. CLIP subfamily.</text>
</comment>
<dbReference type="InterPro" id="IPR050430">
    <property type="entry name" value="Peptidase_S1"/>
</dbReference>
<dbReference type="AlphaFoldDB" id="D9HQ40"/>
<feature type="domain" description="Peptidase S1" evidence="12">
    <location>
        <begin position="77"/>
        <end position="297"/>
    </location>
</feature>
<dbReference type="InterPro" id="IPR033116">
    <property type="entry name" value="TRYPSIN_SER"/>
</dbReference>
<sequence>MLVRLMLVVLLCGSLASEVEDEPLYSGLLTPDCVKHYVRIVLTRDSPPRQYRFYHEHLAGLTDLDRGSVEDEVRWRIVGGKKITIYDAPYQVLFGKYCGGALIAPEWVLTAAHCNVKENYVYAGSTFRNDALRYRICAHFLHPLWNKTKQHTHDYDYQLALLEKPVPITSASRPIAIAQPNDIQPGMFVSVTGWGYLKYKANRMQNVLHRIYIPLISEAECRNLPNGKYSQITERMFCAGFSNGTKDSCQGDSGSPVVSQGKLLGLVSYGIGCAEPDHPGVYTNVPQARSWIRSITGLPL</sequence>
<dbReference type="InterPro" id="IPR001314">
    <property type="entry name" value="Peptidase_S1A"/>
</dbReference>
<keyword evidence="2" id="KW-0222">Digestion</keyword>
<keyword evidence="5" id="KW-0865">Zymogen</keyword>
<name>D9HQ40_HELEA</name>
<feature type="chain" id="PRO_5007913311" description="trypsin" evidence="11">
    <location>
        <begin position="17"/>
        <end position="300"/>
    </location>
</feature>
<dbReference type="PROSITE" id="PS00134">
    <property type="entry name" value="TRYPSIN_HIS"/>
    <property type="match status" value="1"/>
</dbReference>
<evidence type="ECO:0000256" key="6">
    <source>
        <dbReference type="ARBA" id="ARBA00023157"/>
    </source>
</evidence>
<dbReference type="PANTHER" id="PTHR24276">
    <property type="entry name" value="POLYSERASE-RELATED"/>
    <property type="match status" value="1"/>
</dbReference>
<dbReference type="InterPro" id="IPR009003">
    <property type="entry name" value="Peptidase_S1_PA"/>
</dbReference>
<evidence type="ECO:0000256" key="1">
    <source>
        <dbReference type="ARBA" id="ARBA00022670"/>
    </source>
</evidence>
<evidence type="ECO:0000259" key="12">
    <source>
        <dbReference type="PROSITE" id="PS50240"/>
    </source>
</evidence>
<dbReference type="EC" id="3.4.21.4" evidence="9"/>
<reference evidence="13" key="1">
    <citation type="journal article" date="2010" name="Mol. Biol. Evol.">
        <title>Combined EST and proteomic analysis identifies rapidly evolving seminal fluid proteins in Heliconius butterflies.</title>
        <authorList>
            <person name="Walters J.R."/>
            <person name="Harrison R.G."/>
        </authorList>
    </citation>
    <scope>NUCLEOTIDE SEQUENCE</scope>
</reference>
<protein>
    <recommendedName>
        <fullName evidence="9">trypsin</fullName>
        <ecNumber evidence="9">3.4.21.4</ecNumber>
    </recommendedName>
</protein>
<evidence type="ECO:0000313" key="14">
    <source>
        <dbReference type="EMBL" id="AEU11614.1"/>
    </source>
</evidence>
<evidence type="ECO:0000256" key="5">
    <source>
        <dbReference type="ARBA" id="ARBA00023145"/>
    </source>
</evidence>
<dbReference type="Pfam" id="PF00089">
    <property type="entry name" value="Trypsin"/>
    <property type="match status" value="1"/>
</dbReference>
<comment type="catalytic activity">
    <reaction evidence="8">
        <text>Preferential cleavage: Arg-|-Xaa, Lys-|-Xaa.</text>
        <dbReference type="EC" id="3.4.21.4"/>
    </reaction>
</comment>
<feature type="signal peptide" evidence="11">
    <location>
        <begin position="1"/>
        <end position="16"/>
    </location>
</feature>
<dbReference type="InterPro" id="IPR001254">
    <property type="entry name" value="Trypsin_dom"/>
</dbReference>
<keyword evidence="11" id="KW-0732">Signal</keyword>
<dbReference type="Gene3D" id="2.40.10.10">
    <property type="entry name" value="Trypsin-like serine proteases"/>
    <property type="match status" value="1"/>
</dbReference>
<dbReference type="InterPro" id="IPR018114">
    <property type="entry name" value="TRYPSIN_HIS"/>
</dbReference>
<evidence type="ECO:0000256" key="2">
    <source>
        <dbReference type="ARBA" id="ARBA00022757"/>
    </source>
</evidence>
<keyword evidence="6" id="KW-1015">Disulfide bond</keyword>
<keyword evidence="1 10" id="KW-0645">Protease</keyword>
<dbReference type="FunFam" id="2.40.10.10:FF:000002">
    <property type="entry name" value="Transmembrane protease serine"/>
    <property type="match status" value="1"/>
</dbReference>
<dbReference type="MEROPS" id="S01.424"/>
<evidence type="ECO:0000256" key="4">
    <source>
        <dbReference type="ARBA" id="ARBA00022825"/>
    </source>
</evidence>
<evidence type="ECO:0000256" key="8">
    <source>
        <dbReference type="ARBA" id="ARBA00036320"/>
    </source>
</evidence>
<proteinExistence type="evidence at transcript level"/>
<dbReference type="PROSITE" id="PS00135">
    <property type="entry name" value="TRYPSIN_SER"/>
    <property type="match status" value="1"/>
</dbReference>
<dbReference type="SMART" id="SM00020">
    <property type="entry name" value="Tryp_SPc"/>
    <property type="match status" value="1"/>
</dbReference>
<evidence type="ECO:0000256" key="7">
    <source>
        <dbReference type="ARBA" id="ARBA00024195"/>
    </source>
</evidence>
<dbReference type="GO" id="GO:0006508">
    <property type="term" value="P:proteolysis"/>
    <property type="evidence" value="ECO:0007669"/>
    <property type="project" value="UniProtKB-KW"/>
</dbReference>
<reference evidence="14" key="2">
    <citation type="journal article" date="2011" name="Evolution">
        <title>Decoupling of rapid and adaptive evolution among seminal fluid proteins in heliconius butterflies with divergent mating systems.</title>
        <authorList>
            <person name="Walters J.R."/>
            <person name="Harrison R.G."/>
        </authorList>
    </citation>
    <scope>NUCLEOTIDE SEQUENCE</scope>
</reference>
<dbReference type="GO" id="GO:0004252">
    <property type="term" value="F:serine-type endopeptidase activity"/>
    <property type="evidence" value="ECO:0007669"/>
    <property type="project" value="UniProtKB-EC"/>
</dbReference>
<organism evidence="13">
    <name type="scientific">Heliconius erato</name>
    <name type="common">Crimson patched longwing butterfly</name>
    <dbReference type="NCBI Taxonomy" id="33431"/>
    <lineage>
        <taxon>Eukaryota</taxon>
        <taxon>Metazoa</taxon>
        <taxon>Ecdysozoa</taxon>
        <taxon>Arthropoda</taxon>
        <taxon>Hexapoda</taxon>
        <taxon>Insecta</taxon>
        <taxon>Pterygota</taxon>
        <taxon>Neoptera</taxon>
        <taxon>Endopterygota</taxon>
        <taxon>Lepidoptera</taxon>
        <taxon>Glossata</taxon>
        <taxon>Ditrysia</taxon>
        <taxon>Papilionoidea</taxon>
        <taxon>Nymphalidae</taxon>
        <taxon>Heliconiinae</taxon>
        <taxon>Heliconiini</taxon>
        <taxon>Heliconius</taxon>
    </lineage>
</organism>
<evidence type="ECO:0000313" key="13">
    <source>
        <dbReference type="EMBL" id="ADJ58528.1"/>
    </source>
</evidence>
<keyword evidence="3 10" id="KW-0378">Hydrolase</keyword>
<evidence type="ECO:0000256" key="11">
    <source>
        <dbReference type="SAM" id="SignalP"/>
    </source>
</evidence>
<dbReference type="CDD" id="cd00190">
    <property type="entry name" value="Tryp_SPc"/>
    <property type="match status" value="1"/>
</dbReference>
<evidence type="ECO:0000256" key="9">
    <source>
        <dbReference type="ARBA" id="ARBA00038868"/>
    </source>
</evidence>